<name>A0A6A6Y152_9PEZI</name>
<protein>
    <submittedName>
        <fullName evidence="2 4">Uncharacterized protein</fullName>
    </submittedName>
</protein>
<accession>A0A6A6Y152</accession>
<dbReference type="RefSeq" id="XP_033569252.1">
    <property type="nucleotide sequence ID" value="XM_033722542.1"/>
</dbReference>
<dbReference type="Proteomes" id="UP000504636">
    <property type="component" value="Unplaced"/>
</dbReference>
<evidence type="ECO:0000256" key="1">
    <source>
        <dbReference type="SAM" id="MobiDB-lite"/>
    </source>
</evidence>
<dbReference type="AlphaFoldDB" id="A0A6A6Y152"/>
<feature type="compositionally biased region" description="Basic and acidic residues" evidence="1">
    <location>
        <begin position="203"/>
        <end position="213"/>
    </location>
</feature>
<reference evidence="4" key="3">
    <citation type="submission" date="2025-04" db="UniProtKB">
        <authorList>
            <consortium name="RefSeq"/>
        </authorList>
    </citation>
    <scope>IDENTIFICATION</scope>
    <source>
        <strain evidence="4">CBS 304.34</strain>
    </source>
</reference>
<feature type="compositionally biased region" description="Acidic residues" evidence="1">
    <location>
        <begin position="214"/>
        <end position="223"/>
    </location>
</feature>
<feature type="region of interest" description="Disordered" evidence="1">
    <location>
        <begin position="172"/>
        <end position="289"/>
    </location>
</feature>
<gene>
    <name evidence="2 4" type="ORF">BDZ99DRAFT_483023</name>
</gene>
<organism evidence="2">
    <name type="scientific">Mytilinidion resinicola</name>
    <dbReference type="NCBI Taxonomy" id="574789"/>
    <lineage>
        <taxon>Eukaryota</taxon>
        <taxon>Fungi</taxon>
        <taxon>Dikarya</taxon>
        <taxon>Ascomycota</taxon>
        <taxon>Pezizomycotina</taxon>
        <taxon>Dothideomycetes</taxon>
        <taxon>Pleosporomycetidae</taxon>
        <taxon>Mytilinidiales</taxon>
        <taxon>Mytilinidiaceae</taxon>
        <taxon>Mytilinidion</taxon>
    </lineage>
</organism>
<evidence type="ECO:0000313" key="4">
    <source>
        <dbReference type="RefSeq" id="XP_033569252.1"/>
    </source>
</evidence>
<dbReference type="EMBL" id="MU003724">
    <property type="protein sequence ID" value="KAF2802288.1"/>
    <property type="molecule type" value="Genomic_DNA"/>
</dbReference>
<evidence type="ECO:0000313" key="2">
    <source>
        <dbReference type="EMBL" id="KAF2802288.1"/>
    </source>
</evidence>
<reference evidence="2 4" key="1">
    <citation type="journal article" date="2020" name="Stud. Mycol.">
        <title>101 Dothideomycetes genomes: a test case for predicting lifestyles and emergence of pathogens.</title>
        <authorList>
            <person name="Haridas S."/>
            <person name="Albert R."/>
            <person name="Binder M."/>
            <person name="Bloem J."/>
            <person name="Labutti K."/>
            <person name="Salamov A."/>
            <person name="Andreopoulos B."/>
            <person name="Baker S."/>
            <person name="Barry K."/>
            <person name="Bills G."/>
            <person name="Bluhm B."/>
            <person name="Cannon C."/>
            <person name="Castanera R."/>
            <person name="Culley D."/>
            <person name="Daum C."/>
            <person name="Ezra D."/>
            <person name="Gonzalez J."/>
            <person name="Henrissat B."/>
            <person name="Kuo A."/>
            <person name="Liang C."/>
            <person name="Lipzen A."/>
            <person name="Lutzoni F."/>
            <person name="Magnuson J."/>
            <person name="Mondo S."/>
            <person name="Nolan M."/>
            <person name="Ohm R."/>
            <person name="Pangilinan J."/>
            <person name="Park H.-J."/>
            <person name="Ramirez L."/>
            <person name="Alfaro M."/>
            <person name="Sun H."/>
            <person name="Tritt A."/>
            <person name="Yoshinaga Y."/>
            <person name="Zwiers L.-H."/>
            <person name="Turgeon B."/>
            <person name="Goodwin S."/>
            <person name="Spatafora J."/>
            <person name="Crous P."/>
            <person name="Grigoriev I."/>
        </authorList>
    </citation>
    <scope>NUCLEOTIDE SEQUENCE</scope>
    <source>
        <strain evidence="2 4">CBS 304.34</strain>
    </source>
</reference>
<evidence type="ECO:0000313" key="3">
    <source>
        <dbReference type="Proteomes" id="UP000504636"/>
    </source>
</evidence>
<sequence length="384" mass="42231">MLSYPVAALSNLPAFSAFQDVLPQDSTCALISYPVYRRSPYCDPCRWSPTGWPAYQEMFQIMLGQAAGSTEAPVFSINLLHERSNVNYLFNIKVLRGRHIEVQHRQQRLLVFHLHNPSKHPLDGEDTVSMNVRIARRIGDCSRPPPPPLMVARIGAEAAEVRVAGAELLGQREDEDSCGGGNALRGGRGGGHGGGRRKGRGKGSVEAKEKFGAEEELEGQVEGDAERDVQREVKVEAEAKFSTQGGRTNEKRRKKSLPKTERPEPVGQVSNNSPARRPKRGCPSKSTRDSAMRATDWCFIPKGRERVQKGPVPNIPRNVYTDGNLPLSGHLSLTQCPHLAGRGYPVLLRRRQPLFPLPLVSRCGYSAPPLRSACTCIHASAPPE</sequence>
<keyword evidence="3" id="KW-1185">Reference proteome</keyword>
<proteinExistence type="predicted"/>
<dbReference type="GeneID" id="54463435"/>
<reference evidence="4" key="2">
    <citation type="submission" date="2020-04" db="EMBL/GenBank/DDBJ databases">
        <authorList>
            <consortium name="NCBI Genome Project"/>
        </authorList>
    </citation>
    <scope>NUCLEOTIDE SEQUENCE</scope>
    <source>
        <strain evidence="4">CBS 304.34</strain>
    </source>
</reference>
<feature type="compositionally biased region" description="Basic and acidic residues" evidence="1">
    <location>
        <begin position="224"/>
        <end position="239"/>
    </location>
</feature>
<feature type="compositionally biased region" description="Gly residues" evidence="1">
    <location>
        <begin position="178"/>
        <end position="193"/>
    </location>
</feature>